<dbReference type="PANTHER" id="PTHR12100:SF1">
    <property type="entry name" value="RECYCLIN-1"/>
    <property type="match status" value="1"/>
</dbReference>
<feature type="region of interest" description="Disordered" evidence="1">
    <location>
        <begin position="1"/>
        <end position="26"/>
    </location>
</feature>
<organism evidence="3 4">
    <name type="scientific">Lichtheimia corymbifera JMRC:FSU:9682</name>
    <dbReference type="NCBI Taxonomy" id="1263082"/>
    <lineage>
        <taxon>Eukaryota</taxon>
        <taxon>Fungi</taxon>
        <taxon>Fungi incertae sedis</taxon>
        <taxon>Mucoromycota</taxon>
        <taxon>Mucoromycotina</taxon>
        <taxon>Mucoromycetes</taxon>
        <taxon>Mucorales</taxon>
        <taxon>Lichtheimiaceae</taxon>
        <taxon>Lichtheimia</taxon>
    </lineage>
</organism>
<dbReference type="VEuPathDB" id="FungiDB:LCOR_02307.1"/>
<dbReference type="GO" id="GO:0006887">
    <property type="term" value="P:exocytosis"/>
    <property type="evidence" value="ECO:0007669"/>
    <property type="project" value="TreeGrafter"/>
</dbReference>
<reference evidence="3" key="1">
    <citation type="submission" date="2013-08" db="EMBL/GenBank/DDBJ databases">
        <title>Gene expansion shapes genome architecture in the human pathogen Lichtheimia corymbifera: an evolutionary genomics analysis in the ancient terrestrial Mucorales (Mucoromycotina).</title>
        <authorList>
            <person name="Schwartze V.U."/>
            <person name="Winter S."/>
            <person name="Shelest E."/>
            <person name="Marcet-Houben M."/>
            <person name="Horn F."/>
            <person name="Wehner S."/>
            <person name="Hoffmann K."/>
            <person name="Riege K."/>
            <person name="Sammeth M."/>
            <person name="Nowrousian M."/>
            <person name="Valiante V."/>
            <person name="Linde J."/>
            <person name="Jacobsen I.D."/>
            <person name="Marz M."/>
            <person name="Brakhage A.A."/>
            <person name="Gabaldon T."/>
            <person name="Bocker S."/>
            <person name="Voigt K."/>
        </authorList>
    </citation>
    <scope>NUCLEOTIDE SEQUENCE [LARGE SCALE GENOMIC DNA]</scope>
    <source>
        <strain evidence="3">FSU 9682</strain>
    </source>
</reference>
<name>A0A068RLV8_9FUNG</name>
<evidence type="ECO:0000256" key="1">
    <source>
        <dbReference type="SAM" id="MobiDB-lite"/>
    </source>
</evidence>
<feature type="compositionally biased region" description="Low complexity" evidence="1">
    <location>
        <begin position="483"/>
        <end position="500"/>
    </location>
</feature>
<dbReference type="Pfam" id="PF07393">
    <property type="entry name" value="Sec10_HB"/>
    <property type="match status" value="1"/>
</dbReference>
<feature type="domain" description="F-box" evidence="2">
    <location>
        <begin position="24"/>
        <end position="70"/>
    </location>
</feature>
<accession>A0A068RLV8</accession>
<dbReference type="InterPro" id="IPR048627">
    <property type="entry name" value="Sec10_HB"/>
</dbReference>
<dbReference type="InterPro" id="IPR009976">
    <property type="entry name" value="Sec10-like"/>
</dbReference>
<sequence>MTSLLDEDDLSANDTPAPLEPVASQQQKHLPQHILRRIFKLLPVPSLPHVALASRDFKSLVYEDAIWNPLLYDILKNDSSNLSDMLEHGDTVPKDNHGQQEGVARLQFKRLYEYLMPYYIDLRHKHRESRVLLEYGQEPVKCGELLSRLVSFGNCHAVDDWKEINDSLDAVCQYFETASLQEFEIAYDVTSTAEMKTFADALIALSPVSSALCQQTFIQKHPIFSNNDNAKPEDNFKTSRNDLEPFKGFMADIKDAFVEQSHVIAKVFPEEMDMFYLFVDRALEDVVSEYVSSLLAAAHERDQLLYLNTMSTVLTSVRDTINALTGGDLPINIDRERGINLLYKLFIPFLDDYLSEEQLCVKTKSQELIDEWNLSSGVRRGDDPTSRLSNQSRETFKRNYLMAFKKVMTVPVDLVSSAATTIASPILSTLRSSEDTTTTTTTTTKSPSSLGSPVSEESSSQITPPRTPEVTPITVSSPPPPKNKSLLLSRQSSHQSLRSQDTARSADLKWAMHELDMMQDFLSLDTVLQLIHLNKDAERRVEQFLNIGFPGRMQNEIQKAYEQIFVQLARFLGNQHIKPAFDRAIEHLDSYTPDMDSLEQSPGDVPPLTEFFEMVHIGDVIQQMVQLYYDERISKHVDKFDFLNDVNKEKKVFERTLDDCVACGMDQSIQVLLAQVEYILVHEQKPEDYNPRGDVLTDLKPTKACRDTIECLRSNTAILRGAAEKSTMDLFFNEIGRRFAEILYKHLKTVTVSEQGGFQYISDMNAYNDFAVSLRQKSVTPYFSALKALANIYIISSAPDIKNMIHDMERYHGLLKVEDLLEFAACRSDWPAIKRVVMRDMTDCSIM</sequence>
<feature type="region of interest" description="Disordered" evidence="1">
    <location>
        <begin position="431"/>
        <end position="502"/>
    </location>
</feature>
<dbReference type="GO" id="GO:0000145">
    <property type="term" value="C:exocyst"/>
    <property type="evidence" value="ECO:0007669"/>
    <property type="project" value="TreeGrafter"/>
</dbReference>
<dbReference type="Proteomes" id="UP000027586">
    <property type="component" value="Unassembled WGS sequence"/>
</dbReference>
<dbReference type="AlphaFoldDB" id="A0A068RLV8"/>
<dbReference type="InterPro" id="IPR001810">
    <property type="entry name" value="F-box_dom"/>
</dbReference>
<dbReference type="EMBL" id="CBTN010000007">
    <property type="protein sequence ID" value="CDH50597.1"/>
    <property type="molecule type" value="Genomic_DNA"/>
</dbReference>
<comment type="caution">
    <text evidence="3">The sequence shown here is derived from an EMBL/GenBank/DDBJ whole genome shotgun (WGS) entry which is preliminary data.</text>
</comment>
<dbReference type="OrthoDB" id="5554140at2759"/>
<dbReference type="PROSITE" id="PS50181">
    <property type="entry name" value="FBOX"/>
    <property type="match status" value="1"/>
</dbReference>
<evidence type="ECO:0000313" key="3">
    <source>
        <dbReference type="EMBL" id="CDH50597.1"/>
    </source>
</evidence>
<dbReference type="STRING" id="1263082.A0A068RLV8"/>
<gene>
    <name evidence="3" type="ORF">LCOR_02307.1</name>
</gene>
<dbReference type="PANTHER" id="PTHR12100">
    <property type="entry name" value="SEC10"/>
    <property type="match status" value="1"/>
</dbReference>
<dbReference type="Gene3D" id="1.20.1280.50">
    <property type="match status" value="1"/>
</dbReference>
<proteinExistence type="predicted"/>
<dbReference type="SUPFAM" id="SSF81383">
    <property type="entry name" value="F-box domain"/>
    <property type="match status" value="1"/>
</dbReference>
<keyword evidence="4" id="KW-1185">Reference proteome</keyword>
<dbReference type="GO" id="GO:0006893">
    <property type="term" value="P:Golgi to plasma membrane transport"/>
    <property type="evidence" value="ECO:0007669"/>
    <property type="project" value="TreeGrafter"/>
</dbReference>
<evidence type="ECO:0000313" key="4">
    <source>
        <dbReference type="Proteomes" id="UP000027586"/>
    </source>
</evidence>
<protein>
    <submittedName>
        <fullName evidence="3">F-box protein pof6</fullName>
    </submittedName>
</protein>
<feature type="compositionally biased region" description="Acidic residues" evidence="1">
    <location>
        <begin position="1"/>
        <end position="11"/>
    </location>
</feature>
<evidence type="ECO:0000259" key="2">
    <source>
        <dbReference type="PROSITE" id="PS50181"/>
    </source>
</evidence>
<feature type="compositionally biased region" description="Low complexity" evidence="1">
    <location>
        <begin position="436"/>
        <end position="460"/>
    </location>
</feature>
<dbReference type="InterPro" id="IPR036047">
    <property type="entry name" value="F-box-like_dom_sf"/>
</dbReference>
<dbReference type="Pfam" id="PF12937">
    <property type="entry name" value="F-box-like"/>
    <property type="match status" value="1"/>
</dbReference>